<feature type="domain" description="SNTX thioredoxin-like" evidence="13">
    <location>
        <begin position="382"/>
        <end position="500"/>
    </location>
</feature>
<comment type="pathway">
    <text evidence="2">Nitrogen metabolism; urea cycle; L-ornithine and urea from L-arginine: step 1/1.</text>
</comment>
<dbReference type="InterPro" id="IPR056072">
    <property type="entry name" value="SNTX_MACPF/CDC-like_dom"/>
</dbReference>
<evidence type="ECO:0000256" key="1">
    <source>
        <dbReference type="ARBA" id="ARBA00001936"/>
    </source>
</evidence>
<dbReference type="GO" id="GO:0046872">
    <property type="term" value="F:metal ion binding"/>
    <property type="evidence" value="ECO:0007669"/>
    <property type="project" value="UniProtKB-KW"/>
</dbReference>
<dbReference type="PROSITE" id="PS51409">
    <property type="entry name" value="ARGINASE_2"/>
    <property type="match status" value="1"/>
</dbReference>
<evidence type="ECO:0000256" key="6">
    <source>
        <dbReference type="ARBA" id="ARBA00022723"/>
    </source>
</evidence>
<feature type="region of interest" description="Disordered" evidence="12">
    <location>
        <begin position="831"/>
        <end position="858"/>
    </location>
</feature>
<organism evidence="16 17">
    <name type="scientific">Dissostichus eleginoides</name>
    <name type="common">Patagonian toothfish</name>
    <name type="synonym">Dissostichus amissus</name>
    <dbReference type="NCBI Taxonomy" id="100907"/>
    <lineage>
        <taxon>Eukaryota</taxon>
        <taxon>Metazoa</taxon>
        <taxon>Chordata</taxon>
        <taxon>Craniata</taxon>
        <taxon>Vertebrata</taxon>
        <taxon>Euteleostomi</taxon>
        <taxon>Actinopterygii</taxon>
        <taxon>Neopterygii</taxon>
        <taxon>Teleostei</taxon>
        <taxon>Neoteleostei</taxon>
        <taxon>Acanthomorphata</taxon>
        <taxon>Eupercaria</taxon>
        <taxon>Perciformes</taxon>
        <taxon>Notothenioidei</taxon>
        <taxon>Nototheniidae</taxon>
        <taxon>Dissostichus</taxon>
    </lineage>
</organism>
<accession>A0AAD9BCW2</accession>
<dbReference type="InterPro" id="IPR048997">
    <property type="entry name" value="Stonustoxin-like_helical"/>
</dbReference>
<dbReference type="InterPro" id="IPR040581">
    <property type="entry name" value="Thioredoxin_11"/>
</dbReference>
<keyword evidence="7 11" id="KW-0378">Hydrolase</keyword>
<evidence type="ECO:0000256" key="4">
    <source>
        <dbReference type="ARBA" id="ARBA00022436"/>
    </source>
</evidence>
<dbReference type="Pfam" id="PF21109">
    <property type="entry name" value="Stonustoxin_helical"/>
    <property type="match status" value="1"/>
</dbReference>
<name>A0AAD9BCW2_DISEL</name>
<evidence type="ECO:0000259" key="14">
    <source>
        <dbReference type="Pfam" id="PF21109"/>
    </source>
</evidence>
<evidence type="ECO:0000256" key="2">
    <source>
        <dbReference type="ARBA" id="ARBA00005098"/>
    </source>
</evidence>
<dbReference type="EC" id="3.5.3.1" evidence="3"/>
<feature type="domain" description="Stonustoxin-like helical" evidence="14">
    <location>
        <begin position="277"/>
        <end position="371"/>
    </location>
</feature>
<evidence type="ECO:0000259" key="13">
    <source>
        <dbReference type="Pfam" id="PF18078"/>
    </source>
</evidence>
<proteinExistence type="inferred from homology"/>
<keyword evidence="17" id="KW-1185">Reference proteome</keyword>
<evidence type="ECO:0000256" key="8">
    <source>
        <dbReference type="ARBA" id="ARBA00023211"/>
    </source>
</evidence>
<protein>
    <recommendedName>
        <fullName evidence="3">arginase</fullName>
        <ecNumber evidence="3">3.5.3.1</ecNumber>
    </recommendedName>
</protein>
<evidence type="ECO:0000256" key="12">
    <source>
        <dbReference type="SAM" id="MobiDB-lite"/>
    </source>
</evidence>
<evidence type="ECO:0000256" key="11">
    <source>
        <dbReference type="RuleBase" id="RU003684"/>
    </source>
</evidence>
<dbReference type="Proteomes" id="UP001228049">
    <property type="component" value="Unassembled WGS sequence"/>
</dbReference>
<dbReference type="EMBL" id="JASDAP010000024">
    <property type="protein sequence ID" value="KAK1881460.1"/>
    <property type="molecule type" value="Genomic_DNA"/>
</dbReference>
<evidence type="ECO:0000256" key="10">
    <source>
        <dbReference type="PROSITE-ProRule" id="PRU00742"/>
    </source>
</evidence>
<evidence type="ECO:0000259" key="15">
    <source>
        <dbReference type="Pfam" id="PF24674"/>
    </source>
</evidence>
<keyword evidence="5" id="KW-0056">Arginine metabolism</keyword>
<reference evidence="16" key="1">
    <citation type="submission" date="2023-04" db="EMBL/GenBank/DDBJ databases">
        <title>Chromosome-level genome of Chaenocephalus aceratus.</title>
        <authorList>
            <person name="Park H."/>
        </authorList>
    </citation>
    <scope>NUCLEOTIDE SEQUENCE</scope>
    <source>
        <strain evidence="16">DE</strain>
        <tissue evidence="16">Muscle</tissue>
    </source>
</reference>
<dbReference type="CDD" id="cd09989">
    <property type="entry name" value="Arginase"/>
    <property type="match status" value="1"/>
</dbReference>
<sequence length="888" mass="98104">MASDLMNVAALGRPFTLGMLYDARKDELIPGFKLWDDIVLQASVTESYQPFNDFVVSGSDTTESKSSLLNIDASLKASFMGGLIQVGGSAKYLNDEKKFKNQSRVTLQYKATTNFKELSVTQLKSMSPQQRDLIKNGLATHVVTGILYGANAFFVFDSEKLEDRELQDIEGSMQAVIKKIPSLSIEGSVGIKLTDEEQDLKNKFSCKFYGDFHLKSIPATFEDAVQTYTQLPKLLGTKGENSVPVKVFLTPLKLLEPAATEVRKDISIELVRKAQEALEELREIKMRCNDSLDDKVVESFPVLHEELSTFLKLCVYYKTNIQKAMEKKIPYIREGKEDESSLEEVFEDRHKSPFNNEKLNKWLSHKERQINVIKSCVDTMEGVKIVLNQTKLDREVFDSGVEDVLCFVFTSLPKGDIYLDEMDDFLKTNKLGSTHEEECYHSDEVLKTMREKAKMFQSSAKGLKNSSQFRFLITAKTNDNYKGATIYHYKKGRLVTEDFQRQKPSSVETITDKRDLIWSRTPSAAAPTAHSSYCRLSAFAPVDAVQVAKLVSKAKPSTCSLDPMPTVLPPSVSMKSARTLQQLASRSVGVIGAPFSGGQPRAGVERGPDLIRAAGCAVKDYGNLQFEALLDGVQRVRSVGGANRKLSEAVQEVKRDGHTCVMLGGDHSLAIGSIHGHAAAVGDLSVLWVDAHADINTPLSSGTGNIHGQPMSYLLHELQDQIPVQPSFSWIRPYLLKRLGVKVFSMTEVDQLGVAKVMEETCDYLSDKVKKPIHLSYDVDAIDPSVTPATGTPVAGGLTYREGVYIAEHIAQTGGGQLHRQHRPHAAARLLRTPAPGSPPPRLPPARALTPTSPTAPERLAPTSELLLLPLHLNASHQPQSCCFSHCT</sequence>
<keyword evidence="8" id="KW-0464">Manganese</keyword>
<dbReference type="InterPro" id="IPR052090">
    <property type="entry name" value="Cytolytic_pore-forming_toxin"/>
</dbReference>
<comment type="cofactor">
    <cofactor evidence="1">
        <name>Mn(2+)</name>
        <dbReference type="ChEBI" id="CHEBI:29035"/>
    </cofactor>
</comment>
<dbReference type="InterPro" id="IPR014033">
    <property type="entry name" value="Arginase"/>
</dbReference>
<comment type="similarity">
    <text evidence="10 11">Belongs to the arginase family.</text>
</comment>
<dbReference type="SUPFAM" id="SSF52768">
    <property type="entry name" value="Arginase/deacetylase"/>
    <property type="match status" value="1"/>
</dbReference>
<dbReference type="InterPro" id="IPR023696">
    <property type="entry name" value="Ureohydrolase_dom_sf"/>
</dbReference>
<dbReference type="PANTHER" id="PTHR31594:SF16">
    <property type="entry name" value="SI:CH211-281L24.3"/>
    <property type="match status" value="1"/>
</dbReference>
<dbReference type="InterPro" id="IPR006035">
    <property type="entry name" value="Ureohydrolase"/>
</dbReference>
<evidence type="ECO:0000256" key="5">
    <source>
        <dbReference type="ARBA" id="ARBA00022503"/>
    </source>
</evidence>
<dbReference type="PRINTS" id="PR00116">
    <property type="entry name" value="ARGINASE"/>
</dbReference>
<evidence type="ECO:0000313" key="17">
    <source>
        <dbReference type="Proteomes" id="UP001228049"/>
    </source>
</evidence>
<dbReference type="PANTHER" id="PTHR31594">
    <property type="entry name" value="AIG1-TYPE G DOMAIN-CONTAINING PROTEIN"/>
    <property type="match status" value="1"/>
</dbReference>
<dbReference type="GO" id="GO:0006525">
    <property type="term" value="P:arginine metabolic process"/>
    <property type="evidence" value="ECO:0007669"/>
    <property type="project" value="UniProtKB-KW"/>
</dbReference>
<evidence type="ECO:0000256" key="3">
    <source>
        <dbReference type="ARBA" id="ARBA00012168"/>
    </source>
</evidence>
<evidence type="ECO:0000256" key="7">
    <source>
        <dbReference type="ARBA" id="ARBA00022801"/>
    </source>
</evidence>
<dbReference type="PROSITE" id="PS01053">
    <property type="entry name" value="ARGINASE_1"/>
    <property type="match status" value="1"/>
</dbReference>
<dbReference type="Pfam" id="PF00491">
    <property type="entry name" value="Arginase"/>
    <property type="match status" value="1"/>
</dbReference>
<keyword evidence="4" id="KW-0835">Urea cycle</keyword>
<evidence type="ECO:0000313" key="16">
    <source>
        <dbReference type="EMBL" id="KAK1881460.1"/>
    </source>
</evidence>
<dbReference type="Pfam" id="PF18078">
    <property type="entry name" value="Thioredoxin_11"/>
    <property type="match status" value="1"/>
</dbReference>
<dbReference type="GO" id="GO:0000050">
    <property type="term" value="P:urea cycle"/>
    <property type="evidence" value="ECO:0007669"/>
    <property type="project" value="UniProtKB-KW"/>
</dbReference>
<keyword evidence="6" id="KW-0479">Metal-binding</keyword>
<feature type="domain" description="SNTX MACPF/CDC-like" evidence="15">
    <location>
        <begin position="9"/>
        <end position="213"/>
    </location>
</feature>
<comment type="caution">
    <text evidence="16">The sequence shown here is derived from an EMBL/GenBank/DDBJ whole genome shotgun (WGS) entry which is preliminary data.</text>
</comment>
<dbReference type="GO" id="GO:0004053">
    <property type="term" value="F:arginase activity"/>
    <property type="evidence" value="ECO:0007669"/>
    <property type="project" value="UniProtKB-EC"/>
</dbReference>
<comment type="catalytic activity">
    <reaction evidence="9">
        <text>L-arginine + H2O = urea + L-ornithine</text>
        <dbReference type="Rhea" id="RHEA:20569"/>
        <dbReference type="ChEBI" id="CHEBI:15377"/>
        <dbReference type="ChEBI" id="CHEBI:16199"/>
        <dbReference type="ChEBI" id="CHEBI:32682"/>
        <dbReference type="ChEBI" id="CHEBI:46911"/>
        <dbReference type="EC" id="3.5.3.1"/>
    </reaction>
</comment>
<dbReference type="InterPro" id="IPR020855">
    <property type="entry name" value="Ureohydrolase_Mn_BS"/>
</dbReference>
<evidence type="ECO:0000256" key="9">
    <source>
        <dbReference type="ARBA" id="ARBA00047391"/>
    </source>
</evidence>
<dbReference type="AlphaFoldDB" id="A0AAD9BCW2"/>
<gene>
    <name evidence="16" type="ORF">KUDE01_024626</name>
</gene>
<dbReference type="Pfam" id="PF24674">
    <property type="entry name" value="MACPF_SNTX"/>
    <property type="match status" value="1"/>
</dbReference>
<dbReference type="Gene3D" id="3.40.800.10">
    <property type="entry name" value="Ureohydrolase domain"/>
    <property type="match status" value="1"/>
</dbReference>